<protein>
    <recommendedName>
        <fullName evidence="1">SGNH domain-containing protein</fullName>
    </recommendedName>
</protein>
<proteinExistence type="predicted"/>
<gene>
    <name evidence="2" type="ORF">GCM10011366_27600</name>
</gene>
<dbReference type="InterPro" id="IPR007253">
    <property type="entry name" value="Cell_wall-bd_2"/>
</dbReference>
<dbReference type="PANTHER" id="PTHR30032:SF8">
    <property type="entry name" value="GERMINATION-SPECIFIC N-ACETYLMURAMOYL-L-ALANINE AMIDASE"/>
    <property type="match status" value="1"/>
</dbReference>
<dbReference type="Pfam" id="PF04122">
    <property type="entry name" value="CW_binding_2"/>
    <property type="match status" value="3"/>
</dbReference>
<reference evidence="2" key="2">
    <citation type="submission" date="2020-09" db="EMBL/GenBank/DDBJ databases">
        <authorList>
            <person name="Sun Q."/>
            <person name="Zhou Y."/>
        </authorList>
    </citation>
    <scope>NUCLEOTIDE SEQUENCE</scope>
    <source>
        <strain evidence="2">CGMCC 1.12160</strain>
    </source>
</reference>
<dbReference type="InterPro" id="IPR051922">
    <property type="entry name" value="Bact_Sporulation_Assoc"/>
</dbReference>
<dbReference type="EMBL" id="BMEM01000005">
    <property type="protein sequence ID" value="GGF58281.1"/>
    <property type="molecule type" value="Genomic_DNA"/>
</dbReference>
<evidence type="ECO:0000313" key="3">
    <source>
        <dbReference type="Proteomes" id="UP000605670"/>
    </source>
</evidence>
<keyword evidence="3" id="KW-1185">Reference proteome</keyword>
<dbReference type="Pfam" id="PF19040">
    <property type="entry name" value="SGNH"/>
    <property type="match status" value="1"/>
</dbReference>
<comment type="caution">
    <text evidence="2">The sequence shown here is derived from an EMBL/GenBank/DDBJ whole genome shotgun (WGS) entry which is preliminary data.</text>
</comment>
<accession>A0A917BVE9</accession>
<evidence type="ECO:0000313" key="2">
    <source>
        <dbReference type="EMBL" id="GGF58281.1"/>
    </source>
</evidence>
<reference evidence="2" key="1">
    <citation type="journal article" date="2014" name="Int. J. Syst. Evol. Microbiol.">
        <title>Complete genome sequence of Corynebacterium casei LMG S-19264T (=DSM 44701T), isolated from a smear-ripened cheese.</title>
        <authorList>
            <consortium name="US DOE Joint Genome Institute (JGI-PGF)"/>
            <person name="Walter F."/>
            <person name="Albersmeier A."/>
            <person name="Kalinowski J."/>
            <person name="Ruckert C."/>
        </authorList>
    </citation>
    <scope>NUCLEOTIDE SEQUENCE</scope>
    <source>
        <strain evidence="2">CGMCC 1.12160</strain>
    </source>
</reference>
<organism evidence="2 3">
    <name type="scientific">Ornithinimicrobium tianjinense</name>
    <dbReference type="NCBI Taxonomy" id="1195761"/>
    <lineage>
        <taxon>Bacteria</taxon>
        <taxon>Bacillati</taxon>
        <taxon>Actinomycetota</taxon>
        <taxon>Actinomycetes</taxon>
        <taxon>Micrococcales</taxon>
        <taxon>Ornithinimicrobiaceae</taxon>
        <taxon>Ornithinimicrobium</taxon>
    </lineage>
</organism>
<dbReference type="AlphaFoldDB" id="A0A917BVE9"/>
<dbReference type="Proteomes" id="UP000605670">
    <property type="component" value="Unassembled WGS sequence"/>
</dbReference>
<dbReference type="InterPro" id="IPR043968">
    <property type="entry name" value="SGNH"/>
</dbReference>
<dbReference type="PANTHER" id="PTHR30032">
    <property type="entry name" value="N-ACETYLMURAMOYL-L-ALANINE AMIDASE-RELATED"/>
    <property type="match status" value="1"/>
</dbReference>
<sequence>MAVLLGMLSSGPAAVASIGTEGDAGARSLYEGSWSTPVLGPDDQTRFGPLVPADQTLVYYADGCHTGRQGTTVPPGCVYGDPDSPRRVVMVGDSKVGRYFPALEEIARREGWALRTMTKSACAFVDEPDPTYPACDTFNEAVRSELAASPPDVVLTSGMRESVADGYVRTWEWLGAVGVDHVVALWDSPLPQAEVAPEPCIDDALASGLDLTTCAAELPETSGGNPSLRAAAEQVSVADYVSLRDWICPDSMLSPRCATVLGGVELYGLGSHLQPAFTSTLTDPIHQRLHERGVAAYRPSVDRIGGANRYETAALITRDVPAGGRVFVASGQNFPDALAAAALAGDGGAVLLTTAATLPSATRSALQRMAPAEIVVAGGDLAVSDHVVEDLRSYAPSVRRVAGPNRYATAALLSELPPVRPGGTVYVTTGTAFPDALAAAAQAGASSSPILLVQPDGIPSDTASALRELAPQRIIAVGGSTAISEKVLRALQPYATKGADRVGGTNRYETAALLARGTAPGSTLHVTSGVEFADALAAAPVAAARGGAVLLVPPDRVPSATADAVLDLSPQQLVLAGGAVAVAEDVKRALIRLVP</sequence>
<feature type="domain" description="SGNH" evidence="1">
    <location>
        <begin position="64"/>
        <end position="277"/>
    </location>
</feature>
<dbReference type="Gene3D" id="3.40.50.12090">
    <property type="match status" value="1"/>
</dbReference>
<evidence type="ECO:0000259" key="1">
    <source>
        <dbReference type="Pfam" id="PF19040"/>
    </source>
</evidence>
<name>A0A917BVE9_9MICO</name>